<reference evidence="2" key="3">
    <citation type="submission" date="2015-04" db="UniProtKB">
        <authorList>
            <consortium name="EnsemblPlants"/>
        </authorList>
    </citation>
    <scope>IDENTIFICATION</scope>
</reference>
<dbReference type="EnsemblPlants" id="LPERR03G25570.1">
    <property type="protein sequence ID" value="LPERR03G25570.1"/>
    <property type="gene ID" value="LPERR03G25570"/>
</dbReference>
<reference evidence="3" key="2">
    <citation type="submission" date="2013-12" db="EMBL/GenBank/DDBJ databases">
        <authorList>
            <person name="Yu Y."/>
            <person name="Lee S."/>
            <person name="de Baynast K."/>
            <person name="Wissotski M."/>
            <person name="Liu L."/>
            <person name="Talag J."/>
            <person name="Goicoechea J."/>
            <person name="Angelova A."/>
            <person name="Jetty R."/>
            <person name="Kudrna D."/>
            <person name="Golser W."/>
            <person name="Rivera L."/>
            <person name="Zhang J."/>
            <person name="Wing R."/>
        </authorList>
    </citation>
    <scope>NUCLEOTIDE SEQUENCE</scope>
</reference>
<dbReference type="Proteomes" id="UP000032180">
    <property type="component" value="Chromosome 3"/>
</dbReference>
<evidence type="ECO:0000313" key="2">
    <source>
        <dbReference type="EnsemblPlants" id="LPERR03G25570.1"/>
    </source>
</evidence>
<reference evidence="2 3" key="1">
    <citation type="submission" date="2012-08" db="EMBL/GenBank/DDBJ databases">
        <title>Oryza genome evolution.</title>
        <authorList>
            <person name="Wing R.A."/>
        </authorList>
    </citation>
    <scope>NUCLEOTIDE SEQUENCE</scope>
</reference>
<dbReference type="HOGENOM" id="CLU_2041425_0_0_1"/>
<name>A0A0D9VXV5_9ORYZ</name>
<accession>A0A0D9VXV5</accession>
<feature type="region of interest" description="Disordered" evidence="1">
    <location>
        <begin position="1"/>
        <end position="27"/>
    </location>
</feature>
<organism evidence="2 3">
    <name type="scientific">Leersia perrieri</name>
    <dbReference type="NCBI Taxonomy" id="77586"/>
    <lineage>
        <taxon>Eukaryota</taxon>
        <taxon>Viridiplantae</taxon>
        <taxon>Streptophyta</taxon>
        <taxon>Embryophyta</taxon>
        <taxon>Tracheophyta</taxon>
        <taxon>Spermatophyta</taxon>
        <taxon>Magnoliopsida</taxon>
        <taxon>Liliopsida</taxon>
        <taxon>Poales</taxon>
        <taxon>Poaceae</taxon>
        <taxon>BOP clade</taxon>
        <taxon>Oryzoideae</taxon>
        <taxon>Oryzeae</taxon>
        <taxon>Oryzinae</taxon>
        <taxon>Leersia</taxon>
    </lineage>
</organism>
<dbReference type="Gramene" id="LPERR03G25570.1">
    <property type="protein sequence ID" value="LPERR03G25570.1"/>
    <property type="gene ID" value="LPERR03G25570"/>
</dbReference>
<sequence length="121" mass="12632">MAGGLQRPPPPASGADSPGSGGLQKGWIAENRAGLPIPELGLGGSRWLCPSLHTIYAIRASDYAMEGMYDGMQKQRSDHSKQGEEDAPVVGASAVRCGLPRMSGSAVLLHHVLASPTRLCL</sequence>
<keyword evidence="3" id="KW-1185">Reference proteome</keyword>
<evidence type="ECO:0000256" key="1">
    <source>
        <dbReference type="SAM" id="MobiDB-lite"/>
    </source>
</evidence>
<dbReference type="AlphaFoldDB" id="A0A0D9VXV5"/>
<evidence type="ECO:0000313" key="3">
    <source>
        <dbReference type="Proteomes" id="UP000032180"/>
    </source>
</evidence>
<protein>
    <submittedName>
        <fullName evidence="2">Uncharacterized protein</fullName>
    </submittedName>
</protein>
<proteinExistence type="predicted"/>